<dbReference type="Proteomes" id="UP000297982">
    <property type="component" value="Unassembled WGS sequence"/>
</dbReference>
<evidence type="ECO:0000256" key="4">
    <source>
        <dbReference type="SAM" id="Coils"/>
    </source>
</evidence>
<keyword evidence="4" id="KW-0175">Coiled coil</keyword>
<dbReference type="Pfam" id="PF01297">
    <property type="entry name" value="ZnuA"/>
    <property type="match status" value="1"/>
</dbReference>
<feature type="coiled-coil region" evidence="4">
    <location>
        <begin position="207"/>
        <end position="234"/>
    </location>
</feature>
<evidence type="ECO:0000256" key="6">
    <source>
        <dbReference type="SAM" id="SignalP"/>
    </source>
</evidence>
<reference evidence="7 8" key="1">
    <citation type="journal article" date="2003" name="Int. J. Syst. Evol. Microbiol.">
        <title>Halobacillus salinus sp. nov., isolated from a salt lake on the coast of the East Sea in Korea.</title>
        <authorList>
            <person name="Yoon J.H."/>
            <person name="Kang K.H."/>
            <person name="Park Y.H."/>
        </authorList>
    </citation>
    <scope>NUCLEOTIDE SEQUENCE [LARGE SCALE GENOMIC DNA]</scope>
    <source>
        <strain evidence="7 8">HSL-3</strain>
    </source>
</reference>
<dbReference type="GO" id="GO:0046872">
    <property type="term" value="F:metal ion binding"/>
    <property type="evidence" value="ECO:0007669"/>
    <property type="project" value="InterPro"/>
</dbReference>
<dbReference type="GO" id="GO:0030001">
    <property type="term" value="P:metal ion transport"/>
    <property type="evidence" value="ECO:0007669"/>
    <property type="project" value="InterPro"/>
</dbReference>
<dbReference type="PRINTS" id="PR00691">
    <property type="entry name" value="ADHESINB"/>
</dbReference>
<feature type="region of interest" description="Disordered" evidence="5">
    <location>
        <begin position="119"/>
        <end position="181"/>
    </location>
</feature>
<evidence type="ECO:0000256" key="2">
    <source>
        <dbReference type="ARBA" id="ARBA00022729"/>
    </source>
</evidence>
<protein>
    <submittedName>
        <fullName evidence="7">Adhesin</fullName>
    </submittedName>
</protein>
<dbReference type="InterPro" id="IPR006127">
    <property type="entry name" value="ZnuA-like"/>
</dbReference>
<evidence type="ECO:0000256" key="5">
    <source>
        <dbReference type="SAM" id="MobiDB-lite"/>
    </source>
</evidence>
<dbReference type="Gene3D" id="3.40.50.1980">
    <property type="entry name" value="Nitrogenase molybdenum iron protein domain"/>
    <property type="match status" value="3"/>
</dbReference>
<dbReference type="InterPro" id="IPR006128">
    <property type="entry name" value="Lipoprotein_PsaA-like"/>
</dbReference>
<comment type="caution">
    <text evidence="7">The sequence shown here is derived from an EMBL/GenBank/DDBJ whole genome shotgun (WGS) entry which is preliminary data.</text>
</comment>
<gene>
    <name evidence="7" type="ORF">E4663_16360</name>
</gene>
<proteinExistence type="inferred from homology"/>
<evidence type="ECO:0000313" key="7">
    <source>
        <dbReference type="EMBL" id="TGB01379.1"/>
    </source>
</evidence>
<dbReference type="STRING" id="192814.GCA_900166575_00140"/>
<dbReference type="InterPro" id="IPR050492">
    <property type="entry name" value="Bact_metal-bind_prot9"/>
</dbReference>
<dbReference type="EMBL" id="SRJC01000006">
    <property type="protein sequence ID" value="TGB01379.1"/>
    <property type="molecule type" value="Genomic_DNA"/>
</dbReference>
<dbReference type="PANTHER" id="PTHR42953:SF8">
    <property type="entry name" value="ZINT DOMAIN-CONTAINING PROTEIN"/>
    <property type="match status" value="1"/>
</dbReference>
<dbReference type="PANTHER" id="PTHR42953">
    <property type="entry name" value="HIGH-AFFINITY ZINC UPTAKE SYSTEM PROTEIN ZNUA-RELATED"/>
    <property type="match status" value="1"/>
</dbReference>
<name>A0A4Z0GXR7_9BACI</name>
<accession>A0A4Z0GXR7</accession>
<feature type="signal peptide" evidence="6">
    <location>
        <begin position="1"/>
        <end position="22"/>
    </location>
</feature>
<keyword evidence="1 3" id="KW-0813">Transport</keyword>
<dbReference type="RefSeq" id="WP_135328415.1">
    <property type="nucleotide sequence ID" value="NZ_SRJC01000006.1"/>
</dbReference>
<feature type="compositionally biased region" description="Basic and acidic residues" evidence="5">
    <location>
        <begin position="123"/>
        <end position="181"/>
    </location>
</feature>
<feature type="chain" id="PRO_5038817195" evidence="6">
    <location>
        <begin position="23"/>
        <end position="351"/>
    </location>
</feature>
<comment type="similarity">
    <text evidence="3">Belongs to the bacterial solute-binding protein 9 family.</text>
</comment>
<sequence>MKHVLKLSLLILSIFIITACSSETSSESSEKNAKDEKVKIFTTVYPLQYFAEQIAGDEAEVTSILPPGSDPHTFEPTTKEMIEIAEADLFIYNGAGLEAYAEKIADSVESEDVRIVEASQGIDLKEHVHEGEASREEEHAHEEEGSHEDEHAHEEDAHDEGSTHEEEGHEGHNHGDQDPHVWLDPTLAAELAQNVKDQLVEVDPENESLYQQNFEDLEKRLQELDQTFHQEIEDLPKNEIIVSHAAYGYWEQAYGLEQIAVSGLSPTSEPSQQELEQIIEVANEHGLNHVLFEQNVTPKIAEVVRKEMDAEALRIHNLSVLTEEDVQNEEDYFSLMEGNIEVLKTALSDAE</sequence>
<dbReference type="GO" id="GO:0007155">
    <property type="term" value="P:cell adhesion"/>
    <property type="evidence" value="ECO:0007669"/>
    <property type="project" value="InterPro"/>
</dbReference>
<keyword evidence="2 6" id="KW-0732">Signal</keyword>
<organism evidence="7 8">
    <name type="scientific">Halobacillus salinus</name>
    <dbReference type="NCBI Taxonomy" id="192814"/>
    <lineage>
        <taxon>Bacteria</taxon>
        <taxon>Bacillati</taxon>
        <taxon>Bacillota</taxon>
        <taxon>Bacilli</taxon>
        <taxon>Bacillales</taxon>
        <taxon>Bacillaceae</taxon>
        <taxon>Halobacillus</taxon>
    </lineage>
</organism>
<dbReference type="PRINTS" id="PR00690">
    <property type="entry name" value="ADHESNFAMILY"/>
</dbReference>
<keyword evidence="8" id="KW-1185">Reference proteome</keyword>
<evidence type="ECO:0000313" key="8">
    <source>
        <dbReference type="Proteomes" id="UP000297982"/>
    </source>
</evidence>
<dbReference type="PROSITE" id="PS51257">
    <property type="entry name" value="PROKAR_LIPOPROTEIN"/>
    <property type="match status" value="1"/>
</dbReference>
<dbReference type="InterPro" id="IPR006129">
    <property type="entry name" value="AdhesinB"/>
</dbReference>
<dbReference type="AlphaFoldDB" id="A0A4Z0GXR7"/>
<dbReference type="SUPFAM" id="SSF53807">
    <property type="entry name" value="Helical backbone' metal receptor"/>
    <property type="match status" value="1"/>
</dbReference>
<evidence type="ECO:0000256" key="3">
    <source>
        <dbReference type="RuleBase" id="RU003512"/>
    </source>
</evidence>
<evidence type="ECO:0000256" key="1">
    <source>
        <dbReference type="ARBA" id="ARBA00022448"/>
    </source>
</evidence>